<gene>
    <name evidence="1" type="ORF">M3202_04390</name>
</gene>
<organism evidence="1 2">
    <name type="scientific">Halalkalibacter oceani</name>
    <dbReference type="NCBI Taxonomy" id="1653776"/>
    <lineage>
        <taxon>Bacteria</taxon>
        <taxon>Bacillati</taxon>
        <taxon>Bacillota</taxon>
        <taxon>Bacilli</taxon>
        <taxon>Bacillales</taxon>
        <taxon>Bacillaceae</taxon>
        <taxon>Halalkalibacter</taxon>
    </lineage>
</organism>
<dbReference type="AlphaFoldDB" id="A0A9X2ILX7"/>
<dbReference type="EMBL" id="JAMBOL010000002">
    <property type="protein sequence ID" value="MCM3713314.1"/>
    <property type="molecule type" value="Genomic_DNA"/>
</dbReference>
<reference evidence="1" key="1">
    <citation type="submission" date="2022-05" db="EMBL/GenBank/DDBJ databases">
        <title>Comparative Genomics of Spacecraft Associated Microbes.</title>
        <authorList>
            <person name="Tran M.T."/>
            <person name="Wright A."/>
            <person name="Seuylemezian A."/>
            <person name="Eisen J."/>
            <person name="Coil D."/>
        </authorList>
    </citation>
    <scope>NUCLEOTIDE SEQUENCE</scope>
    <source>
        <strain evidence="1">214.1.1</strain>
    </source>
</reference>
<protein>
    <recommendedName>
        <fullName evidence="3">Abortive phage infection protein</fullName>
    </recommendedName>
</protein>
<evidence type="ECO:0008006" key="3">
    <source>
        <dbReference type="Google" id="ProtNLM"/>
    </source>
</evidence>
<name>A0A9X2ILX7_9BACI</name>
<evidence type="ECO:0000313" key="1">
    <source>
        <dbReference type="EMBL" id="MCM3713314.1"/>
    </source>
</evidence>
<dbReference type="Proteomes" id="UP001139179">
    <property type="component" value="Unassembled WGS sequence"/>
</dbReference>
<comment type="caution">
    <text evidence="1">The sequence shown here is derived from an EMBL/GenBank/DDBJ whole genome shotgun (WGS) entry which is preliminary data.</text>
</comment>
<proteinExistence type="predicted"/>
<dbReference type="RefSeq" id="WP_251222121.1">
    <property type="nucleotide sequence ID" value="NZ_JAMBOL010000002.1"/>
</dbReference>
<sequence length="64" mass="7467">METKDAEMILNQLRQGEIEAYRVTKADFLSFRAVLTNQEDFLHFRGNAQHGGETIYTYEPGWTK</sequence>
<accession>A0A9X2ILX7</accession>
<keyword evidence="2" id="KW-1185">Reference proteome</keyword>
<evidence type="ECO:0000313" key="2">
    <source>
        <dbReference type="Proteomes" id="UP001139179"/>
    </source>
</evidence>